<dbReference type="Pfam" id="PF00535">
    <property type="entry name" value="Glycos_transf_2"/>
    <property type="match status" value="1"/>
</dbReference>
<comment type="caution">
    <text evidence="2">The sequence shown here is derived from an EMBL/GenBank/DDBJ whole genome shotgun (WGS) entry which is preliminary data.</text>
</comment>
<feature type="domain" description="Glycosyltransferase 2-like" evidence="1">
    <location>
        <begin position="5"/>
        <end position="162"/>
    </location>
</feature>
<evidence type="ECO:0000259" key="1">
    <source>
        <dbReference type="Pfam" id="PF00535"/>
    </source>
</evidence>
<sequence>MIDISIVILNYKQKGLVKQCIKGIVASRPSISYEIIVVDNNSGDGALEAVQDLFKTTTGSQRPATLFDRLQVPRPEIVTIQAGENRGFAVGNNLGIQRCRGRYVVVMNPDIAIVPGAFEHLVEFMDGQPQVGICGPKLINPDGSVQYSCRRFPNFFVPLYRRTFFGSFKHGQQMLTDYLMRDFNHATNVPVDWLFGACLVTRRSLIDKIGMFDERFFMYFEDLDWCRRCWAEGFEVYYIAAVELVHYHQRLSAERSGLFGLFSKAGRIHLASGIKYFAKYLGVELPKRLH</sequence>
<evidence type="ECO:0000313" key="3">
    <source>
        <dbReference type="Proteomes" id="UP000178385"/>
    </source>
</evidence>
<dbReference type="InterPro" id="IPR001173">
    <property type="entry name" value="Glyco_trans_2-like"/>
</dbReference>
<dbReference type="AlphaFoldDB" id="A0A1G1Y719"/>
<organism evidence="2 3">
    <name type="scientific">Candidatus Buchananbacteria bacterium RIFCSPHIGHO2_01_FULL_47_11b</name>
    <dbReference type="NCBI Taxonomy" id="1797537"/>
    <lineage>
        <taxon>Bacteria</taxon>
        <taxon>Candidatus Buchananiibacteriota</taxon>
    </lineage>
</organism>
<dbReference type="EMBL" id="MHIG01000003">
    <property type="protein sequence ID" value="OGY48133.1"/>
    <property type="molecule type" value="Genomic_DNA"/>
</dbReference>
<gene>
    <name evidence="2" type="ORF">A2840_02120</name>
</gene>
<dbReference type="PANTHER" id="PTHR43179">
    <property type="entry name" value="RHAMNOSYLTRANSFERASE WBBL"/>
    <property type="match status" value="1"/>
</dbReference>
<dbReference type="PANTHER" id="PTHR43179:SF7">
    <property type="entry name" value="RHAMNOSYLTRANSFERASE WBBL"/>
    <property type="match status" value="1"/>
</dbReference>
<dbReference type="Gene3D" id="3.90.550.10">
    <property type="entry name" value="Spore Coat Polysaccharide Biosynthesis Protein SpsA, Chain A"/>
    <property type="match status" value="1"/>
</dbReference>
<evidence type="ECO:0000313" key="2">
    <source>
        <dbReference type="EMBL" id="OGY48133.1"/>
    </source>
</evidence>
<dbReference type="SUPFAM" id="SSF53448">
    <property type="entry name" value="Nucleotide-diphospho-sugar transferases"/>
    <property type="match status" value="1"/>
</dbReference>
<name>A0A1G1Y719_9BACT</name>
<protein>
    <recommendedName>
        <fullName evidence="1">Glycosyltransferase 2-like domain-containing protein</fullName>
    </recommendedName>
</protein>
<accession>A0A1G1Y719</accession>
<dbReference type="InterPro" id="IPR029044">
    <property type="entry name" value="Nucleotide-diphossugar_trans"/>
</dbReference>
<dbReference type="Proteomes" id="UP000178385">
    <property type="component" value="Unassembled WGS sequence"/>
</dbReference>
<proteinExistence type="predicted"/>
<dbReference type="CDD" id="cd04186">
    <property type="entry name" value="GT_2_like_c"/>
    <property type="match status" value="1"/>
</dbReference>
<reference evidence="2 3" key="1">
    <citation type="journal article" date="2016" name="Nat. Commun.">
        <title>Thousands of microbial genomes shed light on interconnected biogeochemical processes in an aquifer system.</title>
        <authorList>
            <person name="Anantharaman K."/>
            <person name="Brown C.T."/>
            <person name="Hug L.A."/>
            <person name="Sharon I."/>
            <person name="Castelle C.J."/>
            <person name="Probst A.J."/>
            <person name="Thomas B.C."/>
            <person name="Singh A."/>
            <person name="Wilkins M.J."/>
            <person name="Karaoz U."/>
            <person name="Brodie E.L."/>
            <person name="Williams K.H."/>
            <person name="Hubbard S.S."/>
            <person name="Banfield J.F."/>
        </authorList>
    </citation>
    <scope>NUCLEOTIDE SEQUENCE [LARGE SCALE GENOMIC DNA]</scope>
</reference>